<dbReference type="AlphaFoldDB" id="A0A1D7UCI5"/>
<accession>A0A1D7UCI5</accession>
<keyword evidence="3" id="KW-1185">Reference proteome</keyword>
<dbReference type="KEGG" id="bvv:BHK69_30735"/>
<keyword evidence="1" id="KW-0560">Oxidoreductase</keyword>
<protein>
    <recommendedName>
        <fullName evidence="4">NAD(FAD)-dependent dehydrogenase</fullName>
    </recommendedName>
</protein>
<evidence type="ECO:0000313" key="2">
    <source>
        <dbReference type="EMBL" id="AOO85079.1"/>
    </source>
</evidence>
<evidence type="ECO:0000313" key="3">
    <source>
        <dbReference type="Proteomes" id="UP000094969"/>
    </source>
</evidence>
<dbReference type="Gene3D" id="3.10.20.440">
    <property type="entry name" value="2Fe-2S iron-sulphur cluster binding domain, sarcosine oxidase, alpha subunit, N-terminal domain"/>
    <property type="match status" value="1"/>
</dbReference>
<geneLocation type="plasmid" evidence="2 3">
    <name>unnamed1</name>
</geneLocation>
<evidence type="ECO:0008006" key="4">
    <source>
        <dbReference type="Google" id="ProtNLM"/>
    </source>
</evidence>
<reference evidence="2 3" key="1">
    <citation type="journal article" date="2015" name="Antonie Van Leeuwenhoek">
        <title>Bosea vaviloviae sp. nov., a new species of slow-growing rhizobia isolated from nodules of the relict species Vavilovia formosa (Stev.) Fed.</title>
        <authorList>
            <person name="Safronova V.I."/>
            <person name="Kuznetsova I.G."/>
            <person name="Sazanova A.L."/>
            <person name="Kimeklis A.K."/>
            <person name="Belimov A.A."/>
            <person name="Andronov E.E."/>
            <person name="Pinaev A.G."/>
            <person name="Chizhevskaya E.P."/>
            <person name="Pukhaev A.R."/>
            <person name="Popov K.P."/>
            <person name="Willems A."/>
            <person name="Tikhonovich I.A."/>
        </authorList>
    </citation>
    <scope>NUCLEOTIDE SEQUENCE [LARGE SCALE GENOMIC DNA]</scope>
    <source>
        <strain evidence="2 3">Vaf18</strain>
        <plasmid evidence="2">unnamed1</plasmid>
    </source>
</reference>
<evidence type="ECO:0000256" key="1">
    <source>
        <dbReference type="ARBA" id="ARBA00023002"/>
    </source>
</evidence>
<organism evidence="2 3">
    <name type="scientific">Bosea vaviloviae</name>
    <dbReference type="NCBI Taxonomy" id="1526658"/>
    <lineage>
        <taxon>Bacteria</taxon>
        <taxon>Pseudomonadati</taxon>
        <taxon>Pseudomonadota</taxon>
        <taxon>Alphaproteobacteria</taxon>
        <taxon>Hyphomicrobiales</taxon>
        <taxon>Boseaceae</taxon>
        <taxon>Bosea</taxon>
    </lineage>
</organism>
<dbReference type="InterPro" id="IPR042204">
    <property type="entry name" value="2Fe-2S-bd_N"/>
</dbReference>
<dbReference type="SUPFAM" id="SSF54292">
    <property type="entry name" value="2Fe-2S ferredoxin-like"/>
    <property type="match status" value="1"/>
</dbReference>
<proteinExistence type="predicted"/>
<dbReference type="Proteomes" id="UP000094969">
    <property type="component" value="Plasmid unnamed1"/>
</dbReference>
<dbReference type="InterPro" id="IPR036010">
    <property type="entry name" value="2Fe-2S_ferredoxin-like_sf"/>
</dbReference>
<sequence>MSPAGSQFKRVAARSGPVVTLSFDGAPLTAIAGDSILAALLSHGLVVRRHECGGEPRAGFCLMGACQDCWVWSGHGGRLRACTTPVSDGMALFAEPQPLLPSHG</sequence>
<gene>
    <name evidence="2" type="ORF">BHK69_30735</name>
</gene>
<dbReference type="Pfam" id="PF13510">
    <property type="entry name" value="Fer2_4"/>
    <property type="match status" value="1"/>
</dbReference>
<name>A0A1D7UCI5_9HYPH</name>
<dbReference type="EMBL" id="CP017148">
    <property type="protein sequence ID" value="AOO85079.1"/>
    <property type="molecule type" value="Genomic_DNA"/>
</dbReference>
<dbReference type="GO" id="GO:0051536">
    <property type="term" value="F:iron-sulfur cluster binding"/>
    <property type="evidence" value="ECO:0007669"/>
    <property type="project" value="InterPro"/>
</dbReference>
<dbReference type="RefSeq" id="WP_069694262.1">
    <property type="nucleotide sequence ID" value="NZ_CP017148.1"/>
</dbReference>
<keyword evidence="2" id="KW-0614">Plasmid</keyword>
<dbReference type="GO" id="GO:0016491">
    <property type="term" value="F:oxidoreductase activity"/>
    <property type="evidence" value="ECO:0007669"/>
    <property type="project" value="UniProtKB-KW"/>
</dbReference>
<dbReference type="OrthoDB" id="573392at2"/>